<feature type="region of interest" description="Disordered" evidence="1">
    <location>
        <begin position="155"/>
        <end position="203"/>
    </location>
</feature>
<evidence type="ECO:0000313" key="2">
    <source>
        <dbReference type="EMBL" id="MDU8999598.1"/>
    </source>
</evidence>
<organism evidence="2 3">
    <name type="scientific">Streptomyces mirabilis</name>
    <dbReference type="NCBI Taxonomy" id="68239"/>
    <lineage>
        <taxon>Bacteria</taxon>
        <taxon>Bacillati</taxon>
        <taxon>Actinomycetota</taxon>
        <taxon>Actinomycetes</taxon>
        <taxon>Kitasatosporales</taxon>
        <taxon>Streptomycetaceae</taxon>
        <taxon>Streptomyces</taxon>
    </lineage>
</organism>
<dbReference type="EMBL" id="JARAKF010000001">
    <property type="protein sequence ID" value="MDU8999598.1"/>
    <property type="molecule type" value="Genomic_DNA"/>
</dbReference>
<dbReference type="Pfam" id="PF19457">
    <property type="entry name" value="DUF5994"/>
    <property type="match status" value="1"/>
</dbReference>
<proteinExistence type="predicted"/>
<gene>
    <name evidence="2" type="ORF">PU648_46055</name>
</gene>
<dbReference type="Proteomes" id="UP001257627">
    <property type="component" value="Unassembled WGS sequence"/>
</dbReference>
<dbReference type="RefSeq" id="WP_316736338.1">
    <property type="nucleotide sequence ID" value="NZ_JARAKF010000001.1"/>
</dbReference>
<accession>A0ABU3V076</accession>
<dbReference type="InterPro" id="IPR046036">
    <property type="entry name" value="DUF5994"/>
</dbReference>
<keyword evidence="3" id="KW-1185">Reference proteome</keyword>
<protein>
    <submittedName>
        <fullName evidence="2">DUF5994 family protein</fullName>
    </submittedName>
</protein>
<evidence type="ECO:0000256" key="1">
    <source>
        <dbReference type="SAM" id="MobiDB-lite"/>
    </source>
</evidence>
<evidence type="ECO:0000313" key="3">
    <source>
        <dbReference type="Proteomes" id="UP001257627"/>
    </source>
</evidence>
<name>A0ABU3V076_9ACTN</name>
<sequence>MSATTDRPPLRIVPFRAPTARLALKTVSTFRGPLDGAWWPRSRDLTHELSALADVLDPLSGRITRIAVNATYWPAIPSRVPVNGREVRIGWFTTELDPHKIMLLSHTTGSWNLLVIPPETNAPAAARLMAAASDSAGPPTTASTLMAAEHALHGSSMTALDQDSEEKGEDEDDTSSYRAAADRPCRLITANAGSPDKARSRVR</sequence>
<feature type="compositionally biased region" description="Acidic residues" evidence="1">
    <location>
        <begin position="162"/>
        <end position="174"/>
    </location>
</feature>
<reference evidence="2 3" key="1">
    <citation type="submission" date="2023-02" db="EMBL/GenBank/DDBJ databases">
        <authorList>
            <person name="Maleckis M."/>
        </authorList>
    </citation>
    <scope>NUCLEOTIDE SEQUENCE [LARGE SCALE GENOMIC DNA]</scope>
    <source>
        <strain evidence="2 3">P8-A2</strain>
    </source>
</reference>
<comment type="caution">
    <text evidence="2">The sequence shown here is derived from an EMBL/GenBank/DDBJ whole genome shotgun (WGS) entry which is preliminary data.</text>
</comment>